<dbReference type="PROSITE" id="PS50071">
    <property type="entry name" value="HOMEOBOX_2"/>
    <property type="match status" value="1"/>
</dbReference>
<evidence type="ECO:0000256" key="4">
    <source>
        <dbReference type="ARBA" id="ARBA00006503"/>
    </source>
</evidence>
<dbReference type="InterPro" id="IPR009057">
    <property type="entry name" value="Homeodomain-like_sf"/>
</dbReference>
<dbReference type="PANTHER" id="PTHR46271">
    <property type="entry name" value="HOMEOBOX PROTEIN, PUTATIVE-RELATED"/>
    <property type="match status" value="1"/>
</dbReference>
<evidence type="ECO:0000256" key="10">
    <source>
        <dbReference type="ARBA" id="ARBA00023242"/>
    </source>
</evidence>
<comment type="similarity">
    <text evidence="4">Belongs to the paired homeobox family. Bicoid subfamily.</text>
</comment>
<comment type="function">
    <text evidence="1">Sequence-specific transcription factor which is part of a developmental regulatory system that provides cells with specific positional identities on the anterior-posterior axis.</text>
</comment>
<dbReference type="SMART" id="SM00389">
    <property type="entry name" value="HOX"/>
    <property type="match status" value="1"/>
</dbReference>
<dbReference type="AlphaFoldDB" id="A0A3Q3VKW2"/>
<dbReference type="InterPro" id="IPR043562">
    <property type="entry name" value="RAX/RAX2"/>
</dbReference>
<keyword evidence="5" id="KW-0217">Developmental protein</keyword>
<dbReference type="Pfam" id="PF03826">
    <property type="entry name" value="OAR"/>
    <property type="match status" value="1"/>
</dbReference>
<accession>A0A3Q3VKW2</accession>
<dbReference type="STRING" id="94237.ENSMMOP00000001816"/>
<keyword evidence="8 11" id="KW-0371">Homeobox</keyword>
<evidence type="ECO:0000256" key="1">
    <source>
        <dbReference type="ARBA" id="ARBA00003263"/>
    </source>
</evidence>
<dbReference type="OMA" id="VMMMDER"/>
<evidence type="ECO:0000313" key="16">
    <source>
        <dbReference type="Ensembl" id="ENSMMOP00000001816.1"/>
    </source>
</evidence>
<keyword evidence="17" id="KW-1185">Reference proteome</keyword>
<dbReference type="CDD" id="cd00086">
    <property type="entry name" value="homeodomain"/>
    <property type="match status" value="1"/>
</dbReference>
<dbReference type="InterPro" id="IPR003654">
    <property type="entry name" value="OAR_dom"/>
</dbReference>
<comment type="subcellular location">
    <subcellularLocation>
        <location evidence="3 11 12">Nucleus</location>
    </subcellularLocation>
</comment>
<reference evidence="16" key="2">
    <citation type="submission" date="2025-09" db="UniProtKB">
        <authorList>
            <consortium name="Ensembl"/>
        </authorList>
    </citation>
    <scope>IDENTIFICATION</scope>
</reference>
<evidence type="ECO:0000256" key="7">
    <source>
        <dbReference type="ARBA" id="ARBA00023125"/>
    </source>
</evidence>
<feature type="compositionally biased region" description="Basic and acidic residues" evidence="13">
    <location>
        <begin position="77"/>
        <end position="90"/>
    </location>
</feature>
<evidence type="ECO:0000256" key="3">
    <source>
        <dbReference type="ARBA" id="ARBA00004123"/>
    </source>
</evidence>
<comment type="function">
    <text evidence="2">Plays a critical role in eye formation by regulating the initial specification of retinal cells and/or their subsequent proliferation.</text>
</comment>
<feature type="region of interest" description="Disordered" evidence="13">
    <location>
        <begin position="1"/>
        <end position="23"/>
    </location>
</feature>
<evidence type="ECO:0000256" key="6">
    <source>
        <dbReference type="ARBA" id="ARBA00023015"/>
    </source>
</evidence>
<evidence type="ECO:0000256" key="11">
    <source>
        <dbReference type="PROSITE-ProRule" id="PRU00108"/>
    </source>
</evidence>
<dbReference type="InterPro" id="IPR001356">
    <property type="entry name" value="HD"/>
</dbReference>
<evidence type="ECO:0000256" key="9">
    <source>
        <dbReference type="ARBA" id="ARBA00023163"/>
    </source>
</evidence>
<feature type="region of interest" description="Disordered" evidence="13">
    <location>
        <begin position="55"/>
        <end position="99"/>
    </location>
</feature>
<name>A0A3Q3VKW2_MOLML</name>
<dbReference type="SUPFAM" id="SSF46689">
    <property type="entry name" value="Homeodomain-like"/>
    <property type="match status" value="1"/>
</dbReference>
<proteinExistence type="inferred from homology"/>
<evidence type="ECO:0000259" key="15">
    <source>
        <dbReference type="PROSITE" id="PS50803"/>
    </source>
</evidence>
<dbReference type="InterPro" id="IPR017970">
    <property type="entry name" value="Homeobox_CS"/>
</dbReference>
<feature type="DNA-binding region" description="Homeobox" evidence="11">
    <location>
        <begin position="94"/>
        <end position="153"/>
    </location>
</feature>
<dbReference type="GO" id="GO:0005634">
    <property type="term" value="C:nucleus"/>
    <property type="evidence" value="ECO:0007669"/>
    <property type="project" value="UniProtKB-SubCell"/>
</dbReference>
<dbReference type="Gene3D" id="1.10.10.60">
    <property type="entry name" value="Homeodomain-like"/>
    <property type="match status" value="1"/>
</dbReference>
<dbReference type="Pfam" id="PF00046">
    <property type="entry name" value="Homeodomain"/>
    <property type="match status" value="1"/>
</dbReference>
<dbReference type="GO" id="GO:0000978">
    <property type="term" value="F:RNA polymerase II cis-regulatory region sequence-specific DNA binding"/>
    <property type="evidence" value="ECO:0007669"/>
    <property type="project" value="TreeGrafter"/>
</dbReference>
<dbReference type="GO" id="GO:0000981">
    <property type="term" value="F:DNA-binding transcription factor activity, RNA polymerase II-specific"/>
    <property type="evidence" value="ECO:0007669"/>
    <property type="project" value="InterPro"/>
</dbReference>
<keyword evidence="10 11" id="KW-0539">Nucleus</keyword>
<feature type="domain" description="Homeobox" evidence="14">
    <location>
        <begin position="92"/>
        <end position="152"/>
    </location>
</feature>
<dbReference type="PROSITE" id="PS50803">
    <property type="entry name" value="OAR"/>
    <property type="match status" value="1"/>
</dbReference>
<dbReference type="Ensembl" id="ENSMMOT00000001850.1">
    <property type="protein sequence ID" value="ENSMMOP00000001816.1"/>
    <property type="gene ID" value="ENSMMOG00000001526.1"/>
</dbReference>
<dbReference type="FunFam" id="1.10.10.60:FF:000071">
    <property type="entry name" value="Retinal homeobox gene 2"/>
    <property type="match status" value="1"/>
</dbReference>
<organism evidence="16 17">
    <name type="scientific">Mola mola</name>
    <name type="common">Ocean sunfish</name>
    <name type="synonym">Tetraodon mola</name>
    <dbReference type="NCBI Taxonomy" id="94237"/>
    <lineage>
        <taxon>Eukaryota</taxon>
        <taxon>Metazoa</taxon>
        <taxon>Chordata</taxon>
        <taxon>Craniata</taxon>
        <taxon>Vertebrata</taxon>
        <taxon>Euteleostomi</taxon>
        <taxon>Actinopterygii</taxon>
        <taxon>Neopterygii</taxon>
        <taxon>Teleostei</taxon>
        <taxon>Neoteleostei</taxon>
        <taxon>Acanthomorphata</taxon>
        <taxon>Eupercaria</taxon>
        <taxon>Tetraodontiformes</taxon>
        <taxon>Molidae</taxon>
        <taxon>Mola</taxon>
    </lineage>
</organism>
<dbReference type="PANTHER" id="PTHR46271:SF3">
    <property type="entry name" value="RETINAL HOMEOBOX PROTEIN RX"/>
    <property type="match status" value="1"/>
</dbReference>
<dbReference type="GO" id="GO:0060041">
    <property type="term" value="P:retina development in camera-type eye"/>
    <property type="evidence" value="ECO:0007669"/>
    <property type="project" value="UniProtKB-ARBA"/>
</dbReference>
<reference evidence="16" key="1">
    <citation type="submission" date="2025-08" db="UniProtKB">
        <authorList>
            <consortium name="Ensembl"/>
        </authorList>
    </citation>
    <scope>IDENTIFICATION</scope>
</reference>
<evidence type="ECO:0000256" key="2">
    <source>
        <dbReference type="ARBA" id="ARBA00003750"/>
    </source>
</evidence>
<feature type="compositionally biased region" description="Polar residues" evidence="13">
    <location>
        <begin position="9"/>
        <end position="23"/>
    </location>
</feature>
<dbReference type="GO" id="GO:0045944">
    <property type="term" value="P:positive regulation of transcription by RNA polymerase II"/>
    <property type="evidence" value="ECO:0007669"/>
    <property type="project" value="InterPro"/>
</dbReference>
<evidence type="ECO:0000259" key="14">
    <source>
        <dbReference type="PROSITE" id="PS50071"/>
    </source>
</evidence>
<evidence type="ECO:0000256" key="12">
    <source>
        <dbReference type="RuleBase" id="RU000682"/>
    </source>
</evidence>
<keyword evidence="7 11" id="KW-0238">DNA-binding</keyword>
<dbReference type="Proteomes" id="UP000261620">
    <property type="component" value="Unplaced"/>
</dbReference>
<dbReference type="PROSITE" id="PS00027">
    <property type="entry name" value="HOMEOBOX_1"/>
    <property type="match status" value="1"/>
</dbReference>
<protein>
    <submittedName>
        <fullName evidence="16">Uncharacterized protein</fullName>
    </submittedName>
</protein>
<keyword evidence="9" id="KW-0804">Transcription</keyword>
<sequence length="285" mass="31398">MMDECLSPSARSVQSPGDNPSTIHSIEAILGFKEDTIFHKSASYGVTDKVQVKEAERNVTGAPMKKSHSSESFDPDSPDRDGKLSDDDNPKKKHRRNRTTFTTFQLHELERAFEKSHYPDVYSREELALKVNLPEVRVQVWFQNRRAKWRRQEKLEVSSIKLQDTSSASSSLLSFGRSSGSLGSGLQLDPWLSAPITTSTSLQSLPGFIAGSQGLPATFTPSPPPSMTASFLNAPALAHSPHLPHMGSLCPPPPVYQCSADPRNSSIASLRMKAKEHIQSIGKTW</sequence>
<dbReference type="GO" id="GO:0048593">
    <property type="term" value="P:camera-type eye morphogenesis"/>
    <property type="evidence" value="ECO:0007669"/>
    <property type="project" value="UniProtKB-ARBA"/>
</dbReference>
<evidence type="ECO:0000256" key="5">
    <source>
        <dbReference type="ARBA" id="ARBA00022473"/>
    </source>
</evidence>
<feature type="domain" description="OAR" evidence="15">
    <location>
        <begin position="265"/>
        <end position="278"/>
    </location>
</feature>
<evidence type="ECO:0000256" key="13">
    <source>
        <dbReference type="SAM" id="MobiDB-lite"/>
    </source>
</evidence>
<keyword evidence="6" id="KW-0805">Transcription regulation</keyword>
<evidence type="ECO:0000256" key="8">
    <source>
        <dbReference type="ARBA" id="ARBA00023155"/>
    </source>
</evidence>
<evidence type="ECO:0000313" key="17">
    <source>
        <dbReference type="Proteomes" id="UP000261620"/>
    </source>
</evidence>